<evidence type="ECO:0000259" key="15">
    <source>
        <dbReference type="Pfam" id="PF07715"/>
    </source>
</evidence>
<dbReference type="Pfam" id="PF00593">
    <property type="entry name" value="TonB_dep_Rec_b-barrel"/>
    <property type="match status" value="1"/>
</dbReference>
<comment type="similarity">
    <text evidence="10 12">Belongs to the TonB-dependent receptor family.</text>
</comment>
<evidence type="ECO:0000256" key="2">
    <source>
        <dbReference type="ARBA" id="ARBA00022448"/>
    </source>
</evidence>
<feature type="chain" id="PRO_5004265612" evidence="13">
    <location>
        <begin position="25"/>
        <end position="638"/>
    </location>
</feature>
<keyword evidence="8 10" id="KW-0472">Membrane</keyword>
<keyword evidence="3 10" id="KW-1134">Transmembrane beta strand</keyword>
<evidence type="ECO:0000313" key="17">
    <source>
        <dbReference type="Proteomes" id="UP000006821"/>
    </source>
</evidence>
<dbReference type="AlphaFoldDB" id="Q606Q8"/>
<feature type="short sequence motif" description="TonB box" evidence="11">
    <location>
        <begin position="43"/>
        <end position="49"/>
    </location>
</feature>
<dbReference type="STRING" id="243233.MCA1957"/>
<dbReference type="GO" id="GO:0009279">
    <property type="term" value="C:cell outer membrane"/>
    <property type="evidence" value="ECO:0007669"/>
    <property type="project" value="UniProtKB-SubCell"/>
</dbReference>
<dbReference type="KEGG" id="mca:MCA1957"/>
<organism evidence="16 17">
    <name type="scientific">Methylococcus capsulatus (strain ATCC 33009 / NCIMB 11132 / Bath)</name>
    <dbReference type="NCBI Taxonomy" id="243233"/>
    <lineage>
        <taxon>Bacteria</taxon>
        <taxon>Pseudomonadati</taxon>
        <taxon>Pseudomonadota</taxon>
        <taxon>Gammaproteobacteria</taxon>
        <taxon>Methylococcales</taxon>
        <taxon>Methylococcaceae</taxon>
        <taxon>Methylococcus</taxon>
    </lineage>
</organism>
<dbReference type="InterPro" id="IPR036942">
    <property type="entry name" value="Beta-barrel_TonB_sf"/>
</dbReference>
<evidence type="ECO:0000256" key="6">
    <source>
        <dbReference type="ARBA" id="ARBA00023065"/>
    </source>
</evidence>
<protein>
    <submittedName>
        <fullName evidence="16">Putative TonB-dependent receptor</fullName>
    </submittedName>
</protein>
<dbReference type="PANTHER" id="PTHR30069">
    <property type="entry name" value="TONB-DEPENDENT OUTER MEMBRANE RECEPTOR"/>
    <property type="match status" value="1"/>
</dbReference>
<feature type="domain" description="TonB-dependent receptor-like beta-barrel" evidence="14">
    <location>
        <begin position="194"/>
        <end position="612"/>
    </location>
</feature>
<keyword evidence="6" id="KW-0406">Ion transport</keyword>
<dbReference type="PROSITE" id="PS00430">
    <property type="entry name" value="TONB_DEPENDENT_REC_1"/>
    <property type="match status" value="1"/>
</dbReference>
<dbReference type="PANTHER" id="PTHR30069:SF53">
    <property type="entry name" value="COLICIN I RECEPTOR-RELATED"/>
    <property type="match status" value="1"/>
</dbReference>
<evidence type="ECO:0000256" key="8">
    <source>
        <dbReference type="ARBA" id="ARBA00023136"/>
    </source>
</evidence>
<dbReference type="CDD" id="cd01347">
    <property type="entry name" value="ligand_gated_channel"/>
    <property type="match status" value="1"/>
</dbReference>
<dbReference type="Gene3D" id="2.170.130.10">
    <property type="entry name" value="TonB-dependent receptor, plug domain"/>
    <property type="match status" value="1"/>
</dbReference>
<keyword evidence="16" id="KW-0675">Receptor</keyword>
<feature type="domain" description="TonB-dependent receptor plug" evidence="15">
    <location>
        <begin position="56"/>
        <end position="163"/>
    </location>
</feature>
<evidence type="ECO:0000256" key="10">
    <source>
        <dbReference type="PROSITE-ProRule" id="PRU01360"/>
    </source>
</evidence>
<evidence type="ECO:0000256" key="12">
    <source>
        <dbReference type="RuleBase" id="RU003357"/>
    </source>
</evidence>
<dbReference type="GO" id="GO:0015889">
    <property type="term" value="P:cobalamin transport"/>
    <property type="evidence" value="ECO:0007669"/>
    <property type="project" value="TreeGrafter"/>
</dbReference>
<name>Q606Q8_METCA</name>
<keyword evidence="7 11" id="KW-0798">TonB box</keyword>
<dbReference type="InterPro" id="IPR010916">
    <property type="entry name" value="TonB_box_CS"/>
</dbReference>
<keyword evidence="5 13" id="KW-0732">Signal</keyword>
<dbReference type="SUPFAM" id="SSF56935">
    <property type="entry name" value="Porins"/>
    <property type="match status" value="1"/>
</dbReference>
<dbReference type="Proteomes" id="UP000006821">
    <property type="component" value="Chromosome"/>
</dbReference>
<dbReference type="InterPro" id="IPR000531">
    <property type="entry name" value="Beta-barrel_TonB"/>
</dbReference>
<comment type="subcellular location">
    <subcellularLocation>
        <location evidence="1 10">Cell outer membrane</location>
        <topology evidence="1 10">Multi-pass membrane protein</topology>
    </subcellularLocation>
</comment>
<reference evidence="16 17" key="1">
    <citation type="journal article" date="2004" name="PLoS Biol.">
        <title>Genomic insights into methanotrophy: the complete genome sequence of Methylococcus capsulatus (Bath).</title>
        <authorList>
            <person name="Ward N.L."/>
            <person name="Larsen O."/>
            <person name="Sakwa J."/>
            <person name="Bruseth L."/>
            <person name="Khouri H.M."/>
            <person name="Durkin A.S."/>
            <person name="Dimitrov G."/>
            <person name="Jiang L."/>
            <person name="Scanlan D."/>
            <person name="Kang K.H."/>
            <person name="Lewis M.R."/>
            <person name="Nelson K.E."/>
            <person name="Methe B.A."/>
            <person name="Wu M."/>
            <person name="Heidelberg J.F."/>
            <person name="Paulsen I.T."/>
            <person name="Fouts D.E."/>
            <person name="Ravel J."/>
            <person name="Tettelin H."/>
            <person name="Ren Q."/>
            <person name="Read T.D."/>
            <person name="DeBoy R.T."/>
            <person name="Seshadri R."/>
            <person name="Salzberg S.L."/>
            <person name="Jensen H.B."/>
            <person name="Birkeland N.K."/>
            <person name="Nelson W.C."/>
            <person name="Dodson R.J."/>
            <person name="Grindhaug S.H."/>
            <person name="Holt I.E."/>
            <person name="Eidhammer I."/>
            <person name="Jonasen I."/>
            <person name="Vanaken S."/>
            <person name="Utterback T.R."/>
            <person name="Feldblyum T.V."/>
            <person name="Fraser C.M."/>
            <person name="Lillehaug J.R."/>
            <person name="Eisen J.A."/>
        </authorList>
    </citation>
    <scope>NUCLEOTIDE SEQUENCE [LARGE SCALE GENOMIC DNA]</scope>
    <source>
        <strain evidence="17">ATCC 33009 / NCIMB 11132 / Bath</strain>
    </source>
</reference>
<evidence type="ECO:0000256" key="1">
    <source>
        <dbReference type="ARBA" id="ARBA00004571"/>
    </source>
</evidence>
<feature type="signal peptide" evidence="13">
    <location>
        <begin position="1"/>
        <end position="24"/>
    </location>
</feature>
<gene>
    <name evidence="16" type="ordered locus">MCA1957</name>
</gene>
<dbReference type="eggNOG" id="COG4206">
    <property type="taxonomic scope" value="Bacteria"/>
</dbReference>
<dbReference type="InterPro" id="IPR039426">
    <property type="entry name" value="TonB-dep_rcpt-like"/>
</dbReference>
<dbReference type="Pfam" id="PF07715">
    <property type="entry name" value="Plug"/>
    <property type="match status" value="1"/>
</dbReference>
<proteinExistence type="inferred from homology"/>
<sequence>MHGHPMQRSIVKSRLFRLSLTALGATLSLDTPAIDSDPAELDTVVVTATRTETPSRQVGSSVTVLTAEDIKERGVYSVDQILRIVPGLDMAQSGGPGRETSVFLRGANSGQTIVLIDWTEMNDPSSANAGFDFANLTIDNIERIEILRGAASSIYGSEAIGGVINIITKKGSGKPRLKTSVDGGSYDTWRVMGDLAGGDPRFNYSLTASHREVRGFSAADQHFGASERDGYRNTTVSTRIGGTPADDLELGWSLRYDDGFTKLDNYDFLLRRPVDDPNYTGNANELYTRGFGTLKLFDSLWEQTVGMAYTRVDRQYDNAANPGDPFPFRAAYLGEKIKGNWLNTLRPHETNTVSFGIDDEEDTMTIMEPSQFVEGYNTLGYFLEDQLNPFDGWSTTANVRHDHNNSVGGKTTWRVSQVWTLPLLETRLKANYGTGFKVPALAQLYDPLYDTGNPNLRPETSTNWDIGVEQPFGQAVRGNAGIVYFNNRFKDLIQFDPVAFRMENVNNATAEGVETYVELNPLAGLDLRGTYTYMDSRDQDTGTPLYQRARNKGAFDLNYRFDNGANVHANIVMVGPRLSTGNRTAAGYVILDLAASYEVSDRLSLWTRVDNVLNKWHEEVYGYGTTGAAAYGGLTLTY</sequence>
<dbReference type="Gene3D" id="2.40.170.20">
    <property type="entry name" value="TonB-dependent receptor, beta-barrel domain"/>
    <property type="match status" value="1"/>
</dbReference>
<dbReference type="InterPro" id="IPR012910">
    <property type="entry name" value="Plug_dom"/>
</dbReference>
<dbReference type="GO" id="GO:0006811">
    <property type="term" value="P:monoatomic ion transport"/>
    <property type="evidence" value="ECO:0007669"/>
    <property type="project" value="UniProtKB-KW"/>
</dbReference>
<dbReference type="SMR" id="Q606Q8"/>
<accession>Q606Q8</accession>
<dbReference type="PROSITE" id="PS52016">
    <property type="entry name" value="TONB_DEPENDENT_REC_3"/>
    <property type="match status" value="1"/>
</dbReference>
<evidence type="ECO:0000256" key="11">
    <source>
        <dbReference type="PROSITE-ProRule" id="PRU10143"/>
    </source>
</evidence>
<evidence type="ECO:0000256" key="5">
    <source>
        <dbReference type="ARBA" id="ARBA00022729"/>
    </source>
</evidence>
<dbReference type="EMBL" id="AE017282">
    <property type="protein sequence ID" value="AAU92033.1"/>
    <property type="molecule type" value="Genomic_DNA"/>
</dbReference>
<evidence type="ECO:0000259" key="14">
    <source>
        <dbReference type="Pfam" id="PF00593"/>
    </source>
</evidence>
<dbReference type="HOGENOM" id="CLU_008287_18_5_6"/>
<evidence type="ECO:0000256" key="7">
    <source>
        <dbReference type="ARBA" id="ARBA00023077"/>
    </source>
</evidence>
<keyword evidence="4 10" id="KW-0812">Transmembrane</keyword>
<keyword evidence="9 10" id="KW-0998">Cell outer membrane</keyword>
<evidence type="ECO:0000313" key="16">
    <source>
        <dbReference type="EMBL" id="AAU92033.1"/>
    </source>
</evidence>
<evidence type="ECO:0000256" key="9">
    <source>
        <dbReference type="ARBA" id="ARBA00023237"/>
    </source>
</evidence>
<keyword evidence="2 10" id="KW-0813">Transport</keyword>
<evidence type="ECO:0000256" key="4">
    <source>
        <dbReference type="ARBA" id="ARBA00022692"/>
    </source>
</evidence>
<dbReference type="InterPro" id="IPR037066">
    <property type="entry name" value="Plug_dom_sf"/>
</dbReference>
<evidence type="ECO:0000256" key="3">
    <source>
        <dbReference type="ARBA" id="ARBA00022452"/>
    </source>
</evidence>
<evidence type="ECO:0000256" key="13">
    <source>
        <dbReference type="SAM" id="SignalP"/>
    </source>
</evidence>